<name>A0A5B7CU07_PORTR</name>
<sequence>MTLGQLQLGFGWSQHHLGGHSDEVACFRMIFYIPPRATPTITLDSRPVNPATHPHHRKDWVHQCRCKTLLYVVHLDNVKCVLNCIVPLQDGWLTPDWLLSLIYAAWVKPCILASRIRFLSIIKPIKGLLALTSRPITQACRLHASARGQNFVSSFHLLIFVDLD</sequence>
<accession>A0A5B7CU07</accession>
<keyword evidence="2" id="KW-1185">Reference proteome</keyword>
<evidence type="ECO:0000313" key="2">
    <source>
        <dbReference type="Proteomes" id="UP000324222"/>
    </source>
</evidence>
<comment type="caution">
    <text evidence="1">The sequence shown here is derived from an EMBL/GenBank/DDBJ whole genome shotgun (WGS) entry which is preliminary data.</text>
</comment>
<proteinExistence type="predicted"/>
<dbReference type="Proteomes" id="UP000324222">
    <property type="component" value="Unassembled WGS sequence"/>
</dbReference>
<evidence type="ECO:0000313" key="1">
    <source>
        <dbReference type="EMBL" id="MPC13222.1"/>
    </source>
</evidence>
<reference evidence="1 2" key="1">
    <citation type="submission" date="2019-05" db="EMBL/GenBank/DDBJ databases">
        <title>Another draft genome of Portunus trituberculatus and its Hox gene families provides insights of decapod evolution.</title>
        <authorList>
            <person name="Jeong J.-H."/>
            <person name="Song I."/>
            <person name="Kim S."/>
            <person name="Choi T."/>
            <person name="Kim D."/>
            <person name="Ryu S."/>
            <person name="Kim W."/>
        </authorList>
    </citation>
    <scope>NUCLEOTIDE SEQUENCE [LARGE SCALE GENOMIC DNA]</scope>
    <source>
        <tissue evidence="1">Muscle</tissue>
    </source>
</reference>
<gene>
    <name evidence="1" type="ORF">E2C01_005946</name>
</gene>
<dbReference type="AlphaFoldDB" id="A0A5B7CU07"/>
<dbReference type="EMBL" id="VSRR010000266">
    <property type="protein sequence ID" value="MPC13222.1"/>
    <property type="molecule type" value="Genomic_DNA"/>
</dbReference>
<organism evidence="1 2">
    <name type="scientific">Portunus trituberculatus</name>
    <name type="common">Swimming crab</name>
    <name type="synonym">Neptunus trituberculatus</name>
    <dbReference type="NCBI Taxonomy" id="210409"/>
    <lineage>
        <taxon>Eukaryota</taxon>
        <taxon>Metazoa</taxon>
        <taxon>Ecdysozoa</taxon>
        <taxon>Arthropoda</taxon>
        <taxon>Crustacea</taxon>
        <taxon>Multicrustacea</taxon>
        <taxon>Malacostraca</taxon>
        <taxon>Eumalacostraca</taxon>
        <taxon>Eucarida</taxon>
        <taxon>Decapoda</taxon>
        <taxon>Pleocyemata</taxon>
        <taxon>Brachyura</taxon>
        <taxon>Eubrachyura</taxon>
        <taxon>Portunoidea</taxon>
        <taxon>Portunidae</taxon>
        <taxon>Portuninae</taxon>
        <taxon>Portunus</taxon>
    </lineage>
</organism>
<protein>
    <submittedName>
        <fullName evidence="1">Uncharacterized protein</fullName>
    </submittedName>
</protein>